<dbReference type="EMBL" id="LAJY01000136">
    <property type="protein sequence ID" value="KJV10177.1"/>
    <property type="molecule type" value="Genomic_DNA"/>
</dbReference>
<keyword evidence="7" id="KW-1185">Reference proteome</keyword>
<comment type="subcellular location">
    <subcellularLocation>
        <location evidence="1">Membrane</location>
        <topology evidence="1">Multi-pass membrane protein</topology>
    </subcellularLocation>
</comment>
<feature type="transmembrane region" description="Helical" evidence="5">
    <location>
        <begin position="182"/>
        <end position="211"/>
    </location>
</feature>
<dbReference type="Pfam" id="PF07264">
    <property type="entry name" value="EI24"/>
    <property type="match status" value="1"/>
</dbReference>
<proteinExistence type="predicted"/>
<name>A0A0F3IU76_9PROT</name>
<organism evidence="6 7">
    <name type="scientific">Elstera litoralis</name>
    <dbReference type="NCBI Taxonomy" id="552518"/>
    <lineage>
        <taxon>Bacteria</taxon>
        <taxon>Pseudomonadati</taxon>
        <taxon>Pseudomonadota</taxon>
        <taxon>Alphaproteobacteria</taxon>
        <taxon>Rhodospirillales</taxon>
        <taxon>Rhodospirillaceae</taxon>
        <taxon>Elstera</taxon>
    </lineage>
</organism>
<evidence type="ECO:0000256" key="4">
    <source>
        <dbReference type="ARBA" id="ARBA00023136"/>
    </source>
</evidence>
<sequence>MISALLLAFRQLPDPRIRNVLIQSVLAAIAVFAVLTVAIVMAVGMLGLTGVGWVDWLMGAFSGILSVTGAWLFFPVVVIALTSLFVDRVAAAVEARHYPSLPPPRLIPLAEEVRGALALLGKGLLLNLAILPLYLLSGPIAPFLFYAANGYLLGRDYFQSIALRRLPLAQVQAVAGQEQMRIWGAGVVLAFLGTVPFINLLVPILATAFMIHLFERLRQRGAF</sequence>
<keyword evidence="2 5" id="KW-0812">Transmembrane</keyword>
<evidence type="ECO:0000256" key="1">
    <source>
        <dbReference type="ARBA" id="ARBA00004141"/>
    </source>
</evidence>
<evidence type="ECO:0000313" key="7">
    <source>
        <dbReference type="Proteomes" id="UP000033774"/>
    </source>
</evidence>
<evidence type="ECO:0000256" key="2">
    <source>
        <dbReference type="ARBA" id="ARBA00022692"/>
    </source>
</evidence>
<feature type="transmembrane region" description="Helical" evidence="5">
    <location>
        <begin position="60"/>
        <end position="86"/>
    </location>
</feature>
<comment type="caution">
    <text evidence="6">The sequence shown here is derived from an EMBL/GenBank/DDBJ whole genome shotgun (WGS) entry which is preliminary data.</text>
</comment>
<evidence type="ECO:0008006" key="8">
    <source>
        <dbReference type="Google" id="ProtNLM"/>
    </source>
</evidence>
<dbReference type="Proteomes" id="UP000033774">
    <property type="component" value="Unassembled WGS sequence"/>
</dbReference>
<dbReference type="RefSeq" id="WP_045775168.1">
    <property type="nucleotide sequence ID" value="NZ_LAJY01000136.1"/>
</dbReference>
<dbReference type="InterPro" id="IPR059112">
    <property type="entry name" value="CysZ/EI24"/>
</dbReference>
<feature type="transmembrane region" description="Helical" evidence="5">
    <location>
        <begin position="20"/>
        <end position="48"/>
    </location>
</feature>
<feature type="transmembrane region" description="Helical" evidence="5">
    <location>
        <begin position="124"/>
        <end position="148"/>
    </location>
</feature>
<evidence type="ECO:0000256" key="3">
    <source>
        <dbReference type="ARBA" id="ARBA00022989"/>
    </source>
</evidence>
<gene>
    <name evidence="6" type="ORF">VZ95_06685</name>
</gene>
<evidence type="ECO:0000313" key="6">
    <source>
        <dbReference type="EMBL" id="KJV10177.1"/>
    </source>
</evidence>
<evidence type="ECO:0000256" key="5">
    <source>
        <dbReference type="SAM" id="Phobius"/>
    </source>
</evidence>
<accession>A0A0F3IU76</accession>
<dbReference type="AlphaFoldDB" id="A0A0F3IU76"/>
<keyword evidence="3 5" id="KW-1133">Transmembrane helix</keyword>
<protein>
    <recommendedName>
        <fullName evidence="8">Cysteine biosynthesis protein CysZ</fullName>
    </recommendedName>
</protein>
<reference evidence="6 7" key="1">
    <citation type="submission" date="2015-03" db="EMBL/GenBank/DDBJ databases">
        <title>Draft genome sequence of Elstera litoralis.</title>
        <authorList>
            <person name="Rahalkar M.C."/>
            <person name="Dhakephalkar P.K."/>
            <person name="Pore S.D."/>
            <person name="Arora P."/>
            <person name="Kapse N.G."/>
            <person name="Pandit P.S."/>
        </authorList>
    </citation>
    <scope>NUCLEOTIDE SEQUENCE [LARGE SCALE GENOMIC DNA]</scope>
    <source>
        <strain evidence="6 7">Dia-1</strain>
    </source>
</reference>
<keyword evidence="4 5" id="KW-0472">Membrane</keyword>